<dbReference type="eggNOG" id="COG0287">
    <property type="taxonomic scope" value="Bacteria"/>
</dbReference>
<dbReference type="GO" id="GO:0016491">
    <property type="term" value="F:oxidoreductase activity"/>
    <property type="evidence" value="ECO:0007669"/>
    <property type="project" value="InterPro"/>
</dbReference>
<reference evidence="2" key="1">
    <citation type="journal article" date="2015" name="PeerJ">
        <title>First genomic representation of candidate bacterial phylum KSB3 points to enhanced environmental sensing as a trigger of wastewater bulking.</title>
        <authorList>
            <person name="Sekiguchi Y."/>
            <person name="Ohashi A."/>
            <person name="Parks D.H."/>
            <person name="Yamauchi T."/>
            <person name="Tyson G.W."/>
            <person name="Hugenholtz P."/>
        </authorList>
    </citation>
    <scope>NUCLEOTIDE SEQUENCE [LARGE SCALE GENOMIC DNA]</scope>
</reference>
<dbReference type="PANTHER" id="PTHR38015:SF1">
    <property type="entry name" value="OPINE DEHYDROGENASE DOMAIN-CONTAINING PROTEIN"/>
    <property type="match status" value="1"/>
</dbReference>
<protein>
    <submittedName>
        <fullName evidence="2">Strombine dehydrogenase</fullName>
    </submittedName>
</protein>
<dbReference type="Gene3D" id="3.40.50.720">
    <property type="entry name" value="NAD(P)-binding Rossmann-like Domain"/>
    <property type="match status" value="1"/>
</dbReference>
<dbReference type="Gene3D" id="1.10.1040.10">
    <property type="entry name" value="N-(1-d-carboxylethyl)-l-norvaline Dehydrogenase, domain 2"/>
    <property type="match status" value="1"/>
</dbReference>
<keyword evidence="3" id="KW-1185">Reference proteome</keyword>
<name>A0A081BWR8_VECG1</name>
<evidence type="ECO:0000313" key="3">
    <source>
        <dbReference type="Proteomes" id="UP000030661"/>
    </source>
</evidence>
<evidence type="ECO:0000313" key="2">
    <source>
        <dbReference type="EMBL" id="GAK56773.1"/>
    </source>
</evidence>
<dbReference type="InterPro" id="IPR008927">
    <property type="entry name" value="6-PGluconate_DH-like_C_sf"/>
</dbReference>
<evidence type="ECO:0000259" key="1">
    <source>
        <dbReference type="Pfam" id="PF02317"/>
    </source>
</evidence>
<dbReference type="EMBL" id="DF820465">
    <property type="protein sequence ID" value="GAK56773.1"/>
    <property type="molecule type" value="Genomic_DNA"/>
</dbReference>
<dbReference type="InterPro" id="IPR003421">
    <property type="entry name" value="Opine_DH"/>
</dbReference>
<gene>
    <name evidence="2" type="ORF">U27_03737</name>
</gene>
<sequence>MDINTITLCGGGNAAHALIPIIRTHFQGTISLFLPYKDEAEHFQFLIREDQHIKAYTPKGVLNARPDRVSKSAAEACQDADLVIISLPAFAHEFTLSQILPFLKPNALVGTMPARSGFEYSALRLLQDHQREAIGIFGFQTLPWACRITHYAREVDILGQKASVGLAAFPHSISEELADDFTRFLGLTITPLPNMLTLSLANVGQLIHPGIMYGLFKGQEDCKYRKEDIPYFYQGVTQETARTLEHLSAEVRNVTQALQTRNPVLDLSQVISLKEWLLTTYSDSIADSSSLQSCFVTNRAYQGLRAPMKEIEDGYFLPDFQARYLTEDIPYGLVVTRAIAQLAGVQTPAIDEVITTTSRWMHKSYLERGELCGKDIQDTRIPQKYGIQDVKDIMF</sequence>
<dbReference type="STRING" id="1499967.U27_03737"/>
<proteinExistence type="predicted"/>
<dbReference type="InterPro" id="IPR036291">
    <property type="entry name" value="NAD(P)-bd_dom_sf"/>
</dbReference>
<feature type="domain" description="Opine dehydrogenase" evidence="1">
    <location>
        <begin position="192"/>
        <end position="358"/>
    </location>
</feature>
<organism evidence="2">
    <name type="scientific">Vecturithrix granuli</name>
    <dbReference type="NCBI Taxonomy" id="1499967"/>
    <lineage>
        <taxon>Bacteria</taxon>
        <taxon>Candidatus Moduliflexota</taxon>
        <taxon>Candidatus Vecturitrichia</taxon>
        <taxon>Candidatus Vecturitrichales</taxon>
        <taxon>Candidatus Vecturitrichaceae</taxon>
        <taxon>Candidatus Vecturithrix</taxon>
    </lineage>
</organism>
<dbReference type="PANTHER" id="PTHR38015">
    <property type="entry name" value="BLR6086 PROTEIN"/>
    <property type="match status" value="1"/>
</dbReference>
<dbReference type="Pfam" id="PF02317">
    <property type="entry name" value="Octopine_DH"/>
    <property type="match status" value="1"/>
</dbReference>
<dbReference type="HOGENOM" id="CLU_041606_1_0_0"/>
<dbReference type="Proteomes" id="UP000030661">
    <property type="component" value="Unassembled WGS sequence"/>
</dbReference>
<dbReference type="InterPro" id="IPR013328">
    <property type="entry name" value="6PGD_dom2"/>
</dbReference>
<dbReference type="InterPro" id="IPR051729">
    <property type="entry name" value="Opine/Lysopine_DH"/>
</dbReference>
<dbReference type="SUPFAM" id="SSF51735">
    <property type="entry name" value="NAD(P)-binding Rossmann-fold domains"/>
    <property type="match status" value="1"/>
</dbReference>
<dbReference type="SUPFAM" id="SSF48179">
    <property type="entry name" value="6-phosphogluconate dehydrogenase C-terminal domain-like"/>
    <property type="match status" value="1"/>
</dbReference>
<accession>A0A081BWR8</accession>
<dbReference type="AlphaFoldDB" id="A0A081BWR8"/>